<organism evidence="3 4">
    <name type="scientific">Leucobacter allii</name>
    <dbReference type="NCBI Taxonomy" id="2932247"/>
    <lineage>
        <taxon>Bacteria</taxon>
        <taxon>Bacillati</taxon>
        <taxon>Actinomycetota</taxon>
        <taxon>Actinomycetes</taxon>
        <taxon>Micrococcales</taxon>
        <taxon>Microbacteriaceae</taxon>
        <taxon>Leucobacter</taxon>
    </lineage>
</organism>
<protein>
    <recommendedName>
        <fullName evidence="5">Lipoprotein</fullName>
    </recommendedName>
</protein>
<accession>A0ABY4FLY2</accession>
<gene>
    <name evidence="3" type="ORF">MUN78_00170</name>
</gene>
<evidence type="ECO:0000313" key="4">
    <source>
        <dbReference type="Proteomes" id="UP000831786"/>
    </source>
</evidence>
<evidence type="ECO:0008006" key="5">
    <source>
        <dbReference type="Google" id="ProtNLM"/>
    </source>
</evidence>
<sequence>MAARLLPILLGTLLAAAALAGCAPEPGSTGDPSPTTGSSATTPAPPSATTPAPAPSPTAGPSAAPDPWTEFSDARGPVSSEIPPGWSVAEVAASEDGMLQLAVRDDAGATRLIFANRVSGLGGACTPALPVLRIVEHDATPLEIPGFAPAASDQLGRPLEAPRVVYRVAELPDGALGTLAVSNDRPQDSCMFYNLLQGAAGSLVFADALQIDSVAPGRVFPDAAAAEAFTGTAEYATLKRILGSLRLEA</sequence>
<dbReference type="Proteomes" id="UP000831786">
    <property type="component" value="Chromosome"/>
</dbReference>
<reference evidence="3 4" key="1">
    <citation type="submission" date="2022-04" db="EMBL/GenBank/DDBJ databases">
        <title>Leucobacter sp. isolated from rhizosphere of garlic.</title>
        <authorList>
            <person name="Won M."/>
            <person name="Lee C.-M."/>
            <person name="Woen H.-Y."/>
            <person name="Kwon S.-W."/>
        </authorList>
    </citation>
    <scope>NUCLEOTIDE SEQUENCE [LARGE SCALE GENOMIC DNA]</scope>
    <source>
        <strain evidence="3 4">H21R-40</strain>
    </source>
</reference>
<keyword evidence="4" id="KW-1185">Reference proteome</keyword>
<feature type="compositionally biased region" description="Low complexity" evidence="1">
    <location>
        <begin position="23"/>
        <end position="42"/>
    </location>
</feature>
<feature type="chain" id="PRO_5046918619" description="Lipoprotein" evidence="2">
    <location>
        <begin position="21"/>
        <end position="249"/>
    </location>
</feature>
<evidence type="ECO:0000256" key="1">
    <source>
        <dbReference type="SAM" id="MobiDB-lite"/>
    </source>
</evidence>
<name>A0ABY4FLY2_9MICO</name>
<feature type="signal peptide" evidence="2">
    <location>
        <begin position="1"/>
        <end position="20"/>
    </location>
</feature>
<dbReference type="EMBL" id="CP095045">
    <property type="protein sequence ID" value="UOQ57297.1"/>
    <property type="molecule type" value="Genomic_DNA"/>
</dbReference>
<feature type="compositionally biased region" description="Pro residues" evidence="1">
    <location>
        <begin position="43"/>
        <end position="58"/>
    </location>
</feature>
<evidence type="ECO:0000256" key="2">
    <source>
        <dbReference type="SAM" id="SignalP"/>
    </source>
</evidence>
<evidence type="ECO:0000313" key="3">
    <source>
        <dbReference type="EMBL" id="UOQ57297.1"/>
    </source>
</evidence>
<proteinExistence type="predicted"/>
<feature type="region of interest" description="Disordered" evidence="1">
    <location>
        <begin position="23"/>
        <end position="83"/>
    </location>
</feature>
<keyword evidence="2" id="KW-0732">Signal</keyword>
<dbReference type="PROSITE" id="PS51257">
    <property type="entry name" value="PROKAR_LIPOPROTEIN"/>
    <property type="match status" value="1"/>
</dbReference>
<dbReference type="RefSeq" id="WP_244727989.1">
    <property type="nucleotide sequence ID" value="NZ_CP095045.1"/>
</dbReference>